<feature type="transmembrane region" description="Helical" evidence="1">
    <location>
        <begin position="47"/>
        <end position="66"/>
    </location>
</feature>
<dbReference type="GO" id="GO:0003677">
    <property type="term" value="F:DNA binding"/>
    <property type="evidence" value="ECO:0007669"/>
    <property type="project" value="InterPro"/>
</dbReference>
<dbReference type="SMART" id="SM00850">
    <property type="entry name" value="LytTR"/>
    <property type="match status" value="1"/>
</dbReference>
<dbReference type="EMBL" id="JACIJS010000005">
    <property type="protein sequence ID" value="MBB5515948.1"/>
    <property type="molecule type" value="Genomic_DNA"/>
</dbReference>
<reference evidence="3 4" key="1">
    <citation type="submission" date="2020-08" db="EMBL/GenBank/DDBJ databases">
        <title>Genomic Encyclopedia of Type Strains, Phase IV (KMG-IV): sequencing the most valuable type-strain genomes for metagenomic binning, comparative biology and taxonomic classification.</title>
        <authorList>
            <person name="Goeker M."/>
        </authorList>
    </citation>
    <scope>NUCLEOTIDE SEQUENCE [LARGE SCALE GENOMIC DNA]</scope>
    <source>
        <strain evidence="3 4">DSM 103377</strain>
    </source>
</reference>
<feature type="domain" description="HTH LytTR-type" evidence="2">
    <location>
        <begin position="162"/>
        <end position="249"/>
    </location>
</feature>
<evidence type="ECO:0000313" key="4">
    <source>
        <dbReference type="Proteomes" id="UP000553766"/>
    </source>
</evidence>
<name>A0A840WLH7_9RHOB</name>
<organism evidence="3 4">
    <name type="scientific">Rubricella aquisinus</name>
    <dbReference type="NCBI Taxonomy" id="2028108"/>
    <lineage>
        <taxon>Bacteria</taxon>
        <taxon>Pseudomonadati</taxon>
        <taxon>Pseudomonadota</taxon>
        <taxon>Alphaproteobacteria</taxon>
        <taxon>Rhodobacterales</taxon>
        <taxon>Paracoccaceae</taxon>
        <taxon>Rubricella</taxon>
    </lineage>
</organism>
<feature type="transmembrane region" description="Helical" evidence="1">
    <location>
        <begin position="78"/>
        <end position="97"/>
    </location>
</feature>
<proteinExistence type="predicted"/>
<accession>A0A840WLH7</accession>
<comment type="caution">
    <text evidence="3">The sequence shown here is derived from an EMBL/GenBank/DDBJ whole genome shotgun (WGS) entry which is preliminary data.</text>
</comment>
<dbReference type="PROSITE" id="PS51257">
    <property type="entry name" value="PROKAR_LIPOPROTEIN"/>
    <property type="match status" value="1"/>
</dbReference>
<keyword evidence="1" id="KW-1133">Transmembrane helix</keyword>
<evidence type="ECO:0000313" key="3">
    <source>
        <dbReference type="EMBL" id="MBB5515948.1"/>
    </source>
</evidence>
<dbReference type="PROSITE" id="PS50930">
    <property type="entry name" value="HTH_LYTTR"/>
    <property type="match status" value="1"/>
</dbReference>
<dbReference type="RefSeq" id="WP_184011088.1">
    <property type="nucleotide sequence ID" value="NZ_JACIJS010000005.1"/>
</dbReference>
<evidence type="ECO:0000259" key="2">
    <source>
        <dbReference type="PROSITE" id="PS50930"/>
    </source>
</evidence>
<dbReference type="AlphaFoldDB" id="A0A840WLH7"/>
<feature type="transmembrane region" description="Helical" evidence="1">
    <location>
        <begin position="109"/>
        <end position="130"/>
    </location>
</feature>
<sequence>MSFTLRDWWGEVTSPKTLLMAAVLTAGCVIAGPFGTIDMPFGVRAVYWPMVNAVALMMSLAAMGIVHETRRFARWPVTARNALGAALFAVPFSIVLHGVTRLFVGAGDIARLLVFVPSVFAVAFLIAIAVTTLSRVDHRKPAEGEGPSRLMARLQPRMRGRLIRLGVQDHYVEVHTAQGMSLILMRLGDAVEEVGGVTGHRVHRSHWVAEQAIRDIQRRDGRVFLMMEDGAEVPVSRSYQKALREAGLL</sequence>
<dbReference type="Gene3D" id="2.40.50.1020">
    <property type="entry name" value="LytTr DNA-binding domain"/>
    <property type="match status" value="1"/>
</dbReference>
<evidence type="ECO:0000256" key="1">
    <source>
        <dbReference type="SAM" id="Phobius"/>
    </source>
</evidence>
<keyword evidence="4" id="KW-1185">Reference proteome</keyword>
<keyword evidence="1" id="KW-0812">Transmembrane</keyword>
<keyword evidence="1" id="KW-0472">Membrane</keyword>
<dbReference type="Proteomes" id="UP000553766">
    <property type="component" value="Unassembled WGS sequence"/>
</dbReference>
<dbReference type="InterPro" id="IPR007492">
    <property type="entry name" value="LytTR_DNA-bd_dom"/>
</dbReference>
<protein>
    <recommendedName>
        <fullName evidence="2">HTH LytTR-type domain-containing protein</fullName>
    </recommendedName>
</protein>
<dbReference type="Pfam" id="PF04397">
    <property type="entry name" value="LytTR"/>
    <property type="match status" value="1"/>
</dbReference>
<gene>
    <name evidence="3" type="ORF">FHS89_001968</name>
</gene>